<keyword evidence="4" id="KW-1185">Reference proteome</keyword>
<evidence type="ECO:0000313" key="3">
    <source>
        <dbReference type="EnsemblMetazoa" id="CPIJ019239-PA"/>
    </source>
</evidence>
<gene>
    <name evidence="3" type="primary">6053440</name>
    <name evidence="2" type="ORF">CpipJ_CPIJ019239</name>
</gene>
<protein>
    <submittedName>
        <fullName evidence="2 3">Uncharacterized protein</fullName>
    </submittedName>
</protein>
<dbReference type="EnsemblMetazoa" id="CPIJ019239-RA">
    <property type="protein sequence ID" value="CPIJ019239-PA"/>
    <property type="gene ID" value="CPIJ019239"/>
</dbReference>
<dbReference type="Proteomes" id="UP000002320">
    <property type="component" value="Unassembled WGS sequence"/>
</dbReference>
<proteinExistence type="predicted"/>
<dbReference type="AlphaFoldDB" id="B0XIP6"/>
<evidence type="ECO:0000313" key="2">
    <source>
        <dbReference type="EMBL" id="EDS29530.1"/>
    </source>
</evidence>
<sequence>MAHVRLRYADMAMETLALLVLAVALVSALPAVQDESLFGGPLGEVQEVDIINPQDPQSFIKWRKLKRLLLLG</sequence>
<feature type="signal peptide" evidence="1">
    <location>
        <begin position="1"/>
        <end position="28"/>
    </location>
</feature>
<feature type="chain" id="PRO_5014567387" evidence="1">
    <location>
        <begin position="29"/>
        <end position="72"/>
    </location>
</feature>
<dbReference type="KEGG" id="cqu:CpipJ_CPIJ019239"/>
<organism>
    <name type="scientific">Culex quinquefasciatus</name>
    <name type="common">Southern house mosquito</name>
    <name type="synonym">Culex pungens</name>
    <dbReference type="NCBI Taxonomy" id="7176"/>
    <lineage>
        <taxon>Eukaryota</taxon>
        <taxon>Metazoa</taxon>
        <taxon>Ecdysozoa</taxon>
        <taxon>Arthropoda</taxon>
        <taxon>Hexapoda</taxon>
        <taxon>Insecta</taxon>
        <taxon>Pterygota</taxon>
        <taxon>Neoptera</taxon>
        <taxon>Endopterygota</taxon>
        <taxon>Diptera</taxon>
        <taxon>Nematocera</taxon>
        <taxon>Culicoidea</taxon>
        <taxon>Culicidae</taxon>
        <taxon>Culicinae</taxon>
        <taxon>Culicini</taxon>
        <taxon>Culex</taxon>
        <taxon>Culex</taxon>
    </lineage>
</organism>
<dbReference type="HOGENOM" id="CLU_207429_0_0_1"/>
<dbReference type="EMBL" id="DS233349">
    <property type="protein sequence ID" value="EDS29530.1"/>
    <property type="molecule type" value="Genomic_DNA"/>
</dbReference>
<dbReference type="VEuPathDB" id="VectorBase:CPIJ019239"/>
<accession>B0XIP6</accession>
<reference evidence="3" key="2">
    <citation type="submission" date="2020-05" db="UniProtKB">
        <authorList>
            <consortium name="EnsemblMetazoa"/>
        </authorList>
    </citation>
    <scope>IDENTIFICATION</scope>
    <source>
        <strain evidence="3">JHB</strain>
    </source>
</reference>
<dbReference type="InParanoid" id="B0XIP6"/>
<name>B0XIP6_CULQU</name>
<keyword evidence="1" id="KW-0732">Signal</keyword>
<evidence type="ECO:0000256" key="1">
    <source>
        <dbReference type="SAM" id="SignalP"/>
    </source>
</evidence>
<evidence type="ECO:0000313" key="4">
    <source>
        <dbReference type="Proteomes" id="UP000002320"/>
    </source>
</evidence>
<reference evidence="2" key="1">
    <citation type="submission" date="2007-03" db="EMBL/GenBank/DDBJ databases">
        <title>Annotation of Culex pipiens quinquefasciatus.</title>
        <authorList>
            <consortium name="The Broad Institute Genome Sequencing Platform"/>
            <person name="Atkinson P.W."/>
            <person name="Hemingway J."/>
            <person name="Christensen B.M."/>
            <person name="Higgs S."/>
            <person name="Kodira C."/>
            <person name="Hannick L."/>
            <person name="Megy K."/>
            <person name="O'Leary S."/>
            <person name="Pearson M."/>
            <person name="Haas B.J."/>
            <person name="Mauceli E."/>
            <person name="Wortman J.R."/>
            <person name="Lee N.H."/>
            <person name="Guigo R."/>
            <person name="Stanke M."/>
            <person name="Alvarado L."/>
            <person name="Amedeo P."/>
            <person name="Antoine C.H."/>
            <person name="Arensburger P."/>
            <person name="Bidwell S.L."/>
            <person name="Crawford M."/>
            <person name="Camaro F."/>
            <person name="Devon K."/>
            <person name="Engels R."/>
            <person name="Hammond M."/>
            <person name="Howarth C."/>
            <person name="Koehrsen M."/>
            <person name="Lawson D."/>
            <person name="Montgomery P."/>
            <person name="Nene V."/>
            <person name="Nusbaum C."/>
            <person name="Puiu D."/>
            <person name="Romero-Severson J."/>
            <person name="Severson D.W."/>
            <person name="Shumway M."/>
            <person name="Sisk P."/>
            <person name="Stolte C."/>
            <person name="Zeng Q."/>
            <person name="Eisenstadt E."/>
            <person name="Fraser-Liggett C."/>
            <person name="Strausberg R."/>
            <person name="Galagan J."/>
            <person name="Birren B."/>
            <person name="Collins F.H."/>
        </authorList>
    </citation>
    <scope>NUCLEOTIDE SEQUENCE [LARGE SCALE GENOMIC DNA]</scope>
    <source>
        <strain evidence="2">JHB</strain>
    </source>
</reference>
<dbReference type="eggNOG" id="ENOG502TCVG">
    <property type="taxonomic scope" value="Eukaryota"/>
</dbReference>